<feature type="compositionally biased region" description="Low complexity" evidence="12">
    <location>
        <begin position="140"/>
        <end position="153"/>
    </location>
</feature>
<reference evidence="15" key="2">
    <citation type="journal article" date="2022" name="Hortic Res">
        <title>The genome of Dioscorea zingiberensis sheds light on the biosynthesis, origin and evolution of the medicinally important diosgenin saponins.</title>
        <authorList>
            <person name="Li Y."/>
            <person name="Tan C."/>
            <person name="Li Z."/>
            <person name="Guo J."/>
            <person name="Li S."/>
            <person name="Chen X."/>
            <person name="Wang C."/>
            <person name="Dai X."/>
            <person name="Yang H."/>
            <person name="Song W."/>
            <person name="Hou L."/>
            <person name="Xu J."/>
            <person name="Tong Z."/>
            <person name="Xu A."/>
            <person name="Yuan X."/>
            <person name="Wang W."/>
            <person name="Yang Q."/>
            <person name="Chen L."/>
            <person name="Sun Z."/>
            <person name="Wang K."/>
            <person name="Pan B."/>
            <person name="Chen J."/>
            <person name="Bao Y."/>
            <person name="Liu F."/>
            <person name="Qi X."/>
            <person name="Gang D.R."/>
            <person name="Wen J."/>
            <person name="Li J."/>
        </authorList>
    </citation>
    <scope>NUCLEOTIDE SEQUENCE</scope>
    <source>
        <strain evidence="15">Dzin_1.0</strain>
    </source>
</reference>
<keyword evidence="5 13" id="KW-0732">Signal</keyword>
<sequence length="153" mass="17393">MESHFSRVFFFLLTISFTIMVDSHHTEAIEYTVGDSDRWSTGINYLEWSQKYNFTVGDILVFKYVLSQHNVYQVTETTFRSCDMTSGIISIHLSGNDRIELKEPTKYWFICTTKGHCKGGMRFGITVAESNHGEEEAPPSDYTTSTSSGDSSQ</sequence>
<keyword evidence="2" id="KW-0813">Transport</keyword>
<accession>A0A9D5C0T5</accession>
<protein>
    <recommendedName>
        <fullName evidence="14">Phytocyanin domain-containing protein</fullName>
    </recommendedName>
</protein>
<dbReference type="InterPro" id="IPR039391">
    <property type="entry name" value="Phytocyanin-like"/>
</dbReference>
<reference evidence="15" key="1">
    <citation type="submission" date="2021-03" db="EMBL/GenBank/DDBJ databases">
        <authorList>
            <person name="Li Z."/>
            <person name="Yang C."/>
        </authorList>
    </citation>
    <scope>NUCLEOTIDE SEQUENCE</scope>
    <source>
        <strain evidence="15">Dzin_1.0</strain>
        <tissue evidence="15">Leaf</tissue>
    </source>
</reference>
<evidence type="ECO:0000313" key="15">
    <source>
        <dbReference type="EMBL" id="KAJ0964058.1"/>
    </source>
</evidence>
<feature type="region of interest" description="Disordered" evidence="12">
    <location>
        <begin position="130"/>
        <end position="153"/>
    </location>
</feature>
<dbReference type="PANTHER" id="PTHR33021:SF179">
    <property type="entry name" value="OS09G0541100 PROTEIN"/>
    <property type="match status" value="1"/>
</dbReference>
<dbReference type="FunFam" id="2.60.40.420:FF:000067">
    <property type="entry name" value="Cupredoxin superfamily protein"/>
    <property type="match status" value="1"/>
</dbReference>
<dbReference type="Gene3D" id="2.60.40.420">
    <property type="entry name" value="Cupredoxins - blue copper proteins"/>
    <property type="match status" value="1"/>
</dbReference>
<keyword evidence="6" id="KW-0249">Electron transport</keyword>
<evidence type="ECO:0000256" key="5">
    <source>
        <dbReference type="ARBA" id="ARBA00022729"/>
    </source>
</evidence>
<evidence type="ECO:0000256" key="11">
    <source>
        <dbReference type="ARBA" id="ARBA00023180"/>
    </source>
</evidence>
<organism evidence="15 16">
    <name type="scientific">Dioscorea zingiberensis</name>
    <dbReference type="NCBI Taxonomy" id="325984"/>
    <lineage>
        <taxon>Eukaryota</taxon>
        <taxon>Viridiplantae</taxon>
        <taxon>Streptophyta</taxon>
        <taxon>Embryophyta</taxon>
        <taxon>Tracheophyta</taxon>
        <taxon>Spermatophyta</taxon>
        <taxon>Magnoliopsida</taxon>
        <taxon>Liliopsida</taxon>
        <taxon>Dioscoreales</taxon>
        <taxon>Dioscoreaceae</taxon>
        <taxon>Dioscorea</taxon>
    </lineage>
</organism>
<comment type="subcellular location">
    <subcellularLocation>
        <location evidence="1">Membrane</location>
        <topology evidence="1">Single-pass type I membrane protein</topology>
    </subcellularLocation>
</comment>
<feature type="chain" id="PRO_5038584469" description="Phytocyanin domain-containing protein" evidence="13">
    <location>
        <begin position="29"/>
        <end position="153"/>
    </location>
</feature>
<dbReference type="GO" id="GO:0005886">
    <property type="term" value="C:plasma membrane"/>
    <property type="evidence" value="ECO:0007669"/>
    <property type="project" value="TreeGrafter"/>
</dbReference>
<keyword evidence="16" id="KW-1185">Reference proteome</keyword>
<comment type="caution">
    <text evidence="15">The sequence shown here is derived from an EMBL/GenBank/DDBJ whole genome shotgun (WGS) entry which is preliminary data.</text>
</comment>
<feature type="signal peptide" evidence="13">
    <location>
        <begin position="1"/>
        <end position="28"/>
    </location>
</feature>
<evidence type="ECO:0000256" key="7">
    <source>
        <dbReference type="ARBA" id="ARBA00022989"/>
    </source>
</evidence>
<keyword evidence="11" id="KW-0325">Glycoprotein</keyword>
<evidence type="ECO:0000256" key="12">
    <source>
        <dbReference type="SAM" id="MobiDB-lite"/>
    </source>
</evidence>
<dbReference type="Pfam" id="PF02298">
    <property type="entry name" value="Cu_bind_like"/>
    <property type="match status" value="1"/>
</dbReference>
<dbReference type="Proteomes" id="UP001085076">
    <property type="component" value="Miscellaneous, Linkage group lg09"/>
</dbReference>
<evidence type="ECO:0000259" key="14">
    <source>
        <dbReference type="PROSITE" id="PS51485"/>
    </source>
</evidence>
<evidence type="ECO:0000256" key="8">
    <source>
        <dbReference type="ARBA" id="ARBA00023008"/>
    </source>
</evidence>
<keyword evidence="8" id="KW-0186">Copper</keyword>
<name>A0A9D5C0T5_9LILI</name>
<evidence type="ECO:0000256" key="1">
    <source>
        <dbReference type="ARBA" id="ARBA00004479"/>
    </source>
</evidence>
<evidence type="ECO:0000313" key="16">
    <source>
        <dbReference type="Proteomes" id="UP001085076"/>
    </source>
</evidence>
<evidence type="ECO:0000256" key="13">
    <source>
        <dbReference type="SAM" id="SignalP"/>
    </source>
</evidence>
<dbReference type="AlphaFoldDB" id="A0A9D5C0T5"/>
<feature type="domain" description="Phytocyanin" evidence="14">
    <location>
        <begin position="29"/>
        <end position="129"/>
    </location>
</feature>
<dbReference type="GO" id="GO:0046872">
    <property type="term" value="F:metal ion binding"/>
    <property type="evidence" value="ECO:0007669"/>
    <property type="project" value="UniProtKB-KW"/>
</dbReference>
<dbReference type="GO" id="GO:0009610">
    <property type="term" value="P:response to symbiotic fungus"/>
    <property type="evidence" value="ECO:0007669"/>
    <property type="project" value="UniProtKB-ARBA"/>
</dbReference>
<dbReference type="InterPro" id="IPR008972">
    <property type="entry name" value="Cupredoxin"/>
</dbReference>
<dbReference type="EMBL" id="JAGGNH010000009">
    <property type="protein sequence ID" value="KAJ0964058.1"/>
    <property type="molecule type" value="Genomic_DNA"/>
</dbReference>
<dbReference type="PANTHER" id="PTHR33021">
    <property type="entry name" value="BLUE COPPER PROTEIN"/>
    <property type="match status" value="1"/>
</dbReference>
<evidence type="ECO:0000256" key="9">
    <source>
        <dbReference type="ARBA" id="ARBA00023136"/>
    </source>
</evidence>
<dbReference type="CDD" id="cd04216">
    <property type="entry name" value="Phytocyanin"/>
    <property type="match status" value="1"/>
</dbReference>
<gene>
    <name evidence="15" type="ORF">J5N97_029180</name>
</gene>
<evidence type="ECO:0000256" key="6">
    <source>
        <dbReference type="ARBA" id="ARBA00022982"/>
    </source>
</evidence>
<proteinExistence type="predicted"/>
<evidence type="ECO:0000256" key="2">
    <source>
        <dbReference type="ARBA" id="ARBA00022448"/>
    </source>
</evidence>
<evidence type="ECO:0000256" key="3">
    <source>
        <dbReference type="ARBA" id="ARBA00022692"/>
    </source>
</evidence>
<dbReference type="PROSITE" id="PS51485">
    <property type="entry name" value="PHYTOCYANIN"/>
    <property type="match status" value="1"/>
</dbReference>
<dbReference type="GO" id="GO:0009055">
    <property type="term" value="F:electron transfer activity"/>
    <property type="evidence" value="ECO:0007669"/>
    <property type="project" value="InterPro"/>
</dbReference>
<dbReference type="OrthoDB" id="1921208at2759"/>
<dbReference type="InterPro" id="IPR003245">
    <property type="entry name" value="Phytocyanin_dom"/>
</dbReference>
<keyword evidence="3" id="KW-0812">Transmembrane</keyword>
<keyword evidence="9" id="KW-0472">Membrane</keyword>
<evidence type="ECO:0000256" key="4">
    <source>
        <dbReference type="ARBA" id="ARBA00022723"/>
    </source>
</evidence>
<evidence type="ECO:0000256" key="10">
    <source>
        <dbReference type="ARBA" id="ARBA00023157"/>
    </source>
</evidence>
<keyword evidence="4" id="KW-0479">Metal-binding</keyword>
<keyword evidence="7" id="KW-1133">Transmembrane helix</keyword>
<dbReference type="SUPFAM" id="SSF49503">
    <property type="entry name" value="Cupredoxins"/>
    <property type="match status" value="1"/>
</dbReference>
<keyword evidence="10" id="KW-1015">Disulfide bond</keyword>